<proteinExistence type="predicted"/>
<dbReference type="InterPro" id="IPR008984">
    <property type="entry name" value="SMAD_FHA_dom_sf"/>
</dbReference>
<dbReference type="Gene3D" id="2.60.200.10">
    <property type="match status" value="1"/>
</dbReference>
<name>A0A8W8P1B9_MAGGI</name>
<dbReference type="PROSITE" id="PS51076">
    <property type="entry name" value="MH2"/>
    <property type="match status" value="1"/>
</dbReference>
<dbReference type="GO" id="GO:0045944">
    <property type="term" value="P:positive regulation of transcription by RNA polymerase II"/>
    <property type="evidence" value="ECO:0007669"/>
    <property type="project" value="TreeGrafter"/>
</dbReference>
<dbReference type="EnsemblMetazoa" id="G8993.1">
    <property type="protein sequence ID" value="G8993.1:cds"/>
    <property type="gene ID" value="G8993"/>
</dbReference>
<evidence type="ECO:0000256" key="2">
    <source>
        <dbReference type="ARBA" id="ARBA00023163"/>
    </source>
</evidence>
<evidence type="ECO:0000313" key="4">
    <source>
        <dbReference type="EnsemblMetazoa" id="G8993.1:cds"/>
    </source>
</evidence>
<dbReference type="InterPro" id="IPR013790">
    <property type="entry name" value="Dwarfin"/>
</dbReference>
<dbReference type="OMA" id="IEYCEPE"/>
<dbReference type="Proteomes" id="UP000005408">
    <property type="component" value="Unassembled WGS sequence"/>
</dbReference>
<dbReference type="PANTHER" id="PTHR13703">
    <property type="entry name" value="SMAD"/>
    <property type="match status" value="1"/>
</dbReference>
<dbReference type="InterPro" id="IPR001132">
    <property type="entry name" value="SMAD_dom_Dwarfin-type"/>
</dbReference>
<protein>
    <recommendedName>
        <fullName evidence="3">MH2 domain-containing protein</fullName>
    </recommendedName>
</protein>
<dbReference type="GO" id="GO:0030154">
    <property type="term" value="P:cell differentiation"/>
    <property type="evidence" value="ECO:0007669"/>
    <property type="project" value="TreeGrafter"/>
</dbReference>
<accession>A0A8W8P1B9</accession>
<dbReference type="GO" id="GO:0009653">
    <property type="term" value="P:anatomical structure morphogenesis"/>
    <property type="evidence" value="ECO:0007669"/>
    <property type="project" value="TreeGrafter"/>
</dbReference>
<dbReference type="OrthoDB" id="5794312at2759"/>
<dbReference type="GO" id="GO:0032924">
    <property type="term" value="P:activin receptor signaling pathway"/>
    <property type="evidence" value="ECO:0007669"/>
    <property type="project" value="TreeGrafter"/>
</dbReference>
<keyword evidence="1" id="KW-0805">Transcription regulation</keyword>
<keyword evidence="5" id="KW-1185">Reference proteome</keyword>
<dbReference type="GO" id="GO:0000978">
    <property type="term" value="F:RNA polymerase II cis-regulatory region sequence-specific DNA binding"/>
    <property type="evidence" value="ECO:0007669"/>
    <property type="project" value="TreeGrafter"/>
</dbReference>
<dbReference type="SMART" id="SM00524">
    <property type="entry name" value="DWB"/>
    <property type="match status" value="1"/>
</dbReference>
<dbReference type="AlphaFoldDB" id="A0A8W8P1B9"/>
<dbReference type="InterPro" id="IPR017855">
    <property type="entry name" value="SMAD-like_dom_sf"/>
</dbReference>
<dbReference type="PANTHER" id="PTHR13703:SF25">
    <property type="entry name" value="MOTHERS AGAINST DECAPENTAPLEGIC HOMOLOG"/>
    <property type="match status" value="1"/>
</dbReference>
<organism evidence="4 5">
    <name type="scientific">Magallana gigas</name>
    <name type="common">Pacific oyster</name>
    <name type="synonym">Crassostrea gigas</name>
    <dbReference type="NCBI Taxonomy" id="29159"/>
    <lineage>
        <taxon>Eukaryota</taxon>
        <taxon>Metazoa</taxon>
        <taxon>Spiralia</taxon>
        <taxon>Lophotrochozoa</taxon>
        <taxon>Mollusca</taxon>
        <taxon>Bivalvia</taxon>
        <taxon>Autobranchia</taxon>
        <taxon>Pteriomorphia</taxon>
        <taxon>Ostreida</taxon>
        <taxon>Ostreoidea</taxon>
        <taxon>Ostreidae</taxon>
        <taxon>Magallana</taxon>
    </lineage>
</organism>
<dbReference type="GO" id="GO:0000981">
    <property type="term" value="F:DNA-binding transcription factor activity, RNA polymerase II-specific"/>
    <property type="evidence" value="ECO:0007669"/>
    <property type="project" value="TreeGrafter"/>
</dbReference>
<dbReference type="SUPFAM" id="SSF49879">
    <property type="entry name" value="SMAD/FHA domain"/>
    <property type="match status" value="1"/>
</dbReference>
<dbReference type="GO" id="GO:0060395">
    <property type="term" value="P:SMAD protein signal transduction"/>
    <property type="evidence" value="ECO:0007669"/>
    <property type="project" value="TreeGrafter"/>
</dbReference>
<reference evidence="4" key="1">
    <citation type="submission" date="2022-08" db="UniProtKB">
        <authorList>
            <consortium name="EnsemblMetazoa"/>
        </authorList>
    </citation>
    <scope>IDENTIFICATION</scope>
    <source>
        <strain evidence="4">05x7-T-G4-1.051#20</strain>
    </source>
</reference>
<evidence type="ECO:0000313" key="5">
    <source>
        <dbReference type="Proteomes" id="UP000005408"/>
    </source>
</evidence>
<evidence type="ECO:0000256" key="1">
    <source>
        <dbReference type="ARBA" id="ARBA00023015"/>
    </source>
</evidence>
<evidence type="ECO:0000259" key="3">
    <source>
        <dbReference type="PROSITE" id="PS51076"/>
    </source>
</evidence>
<dbReference type="GO" id="GO:0070411">
    <property type="term" value="F:I-SMAD binding"/>
    <property type="evidence" value="ECO:0007669"/>
    <property type="project" value="TreeGrafter"/>
</dbReference>
<dbReference type="EnsemblMetazoa" id="G9045.1">
    <property type="protein sequence ID" value="G9045.1:cds"/>
    <property type="gene ID" value="G9045"/>
</dbReference>
<dbReference type="Pfam" id="PF03166">
    <property type="entry name" value="MH2"/>
    <property type="match status" value="1"/>
</dbReference>
<feature type="domain" description="MH2" evidence="3">
    <location>
        <begin position="29"/>
        <end position="221"/>
    </location>
</feature>
<keyword evidence="2" id="KW-0804">Transcription</keyword>
<sequence>MSFADQNGMMSTDQDFHLSKEQALRASYWCGVTYFEHHQRVGESFNTADPIFCIDGFTDAFDTKRFCLGNLTNVHRTQSADVTRRHIGKGVQLTYNGQEVYVECLSDRAIFVQSPLTNHQYKWHPNMVCKIPPGCKLRIFDNQEFASLLAQSFEQGFEYVYKLTKMCTIRMSFVKGWGAEYRRQTVTDTPCWLEIRLNTPCKWLDKALAQLGSPNFRCSSR</sequence>
<dbReference type="GO" id="GO:0071144">
    <property type="term" value="C:heteromeric SMAD protein complex"/>
    <property type="evidence" value="ECO:0007669"/>
    <property type="project" value="TreeGrafter"/>
</dbReference>